<proteinExistence type="predicted"/>
<accession>A0A517RF88</accession>
<keyword evidence="2" id="KW-1185">Reference proteome</keyword>
<evidence type="ECO:0000313" key="1">
    <source>
        <dbReference type="EMBL" id="QDT42536.1"/>
    </source>
</evidence>
<sequence>MEEKEDKKIECQNCKQEIYFSGDVLTVERAVRGDQIIPLGGVKYFCSENCISDYYREFENTPGVNFFRAPY</sequence>
<dbReference type="RefSeq" id="WP_145215943.1">
    <property type="nucleotide sequence ID" value="NZ_CP036269.1"/>
</dbReference>
<name>A0A517RF88_9PLAN</name>
<dbReference type="AlphaFoldDB" id="A0A517RF88"/>
<dbReference type="KEGG" id="gaz:Pan241w_26210"/>
<evidence type="ECO:0000313" key="2">
    <source>
        <dbReference type="Proteomes" id="UP000317171"/>
    </source>
</evidence>
<gene>
    <name evidence="1" type="ORF">Pan241w_26210</name>
</gene>
<dbReference type="Proteomes" id="UP000317171">
    <property type="component" value="Chromosome"/>
</dbReference>
<reference evidence="1 2" key="1">
    <citation type="submission" date="2019-02" db="EMBL/GenBank/DDBJ databases">
        <title>Deep-cultivation of Planctomycetes and their phenomic and genomic characterization uncovers novel biology.</title>
        <authorList>
            <person name="Wiegand S."/>
            <person name="Jogler M."/>
            <person name="Boedeker C."/>
            <person name="Pinto D."/>
            <person name="Vollmers J."/>
            <person name="Rivas-Marin E."/>
            <person name="Kohn T."/>
            <person name="Peeters S.H."/>
            <person name="Heuer A."/>
            <person name="Rast P."/>
            <person name="Oberbeckmann S."/>
            <person name="Bunk B."/>
            <person name="Jeske O."/>
            <person name="Meyerdierks A."/>
            <person name="Storesund J.E."/>
            <person name="Kallscheuer N."/>
            <person name="Luecker S."/>
            <person name="Lage O.M."/>
            <person name="Pohl T."/>
            <person name="Merkel B.J."/>
            <person name="Hornburger P."/>
            <person name="Mueller R.-W."/>
            <person name="Bruemmer F."/>
            <person name="Labrenz M."/>
            <person name="Spormann A.M."/>
            <person name="Op den Camp H."/>
            <person name="Overmann J."/>
            <person name="Amann R."/>
            <person name="Jetten M.S.M."/>
            <person name="Mascher T."/>
            <person name="Medema M.H."/>
            <person name="Devos D.P."/>
            <person name="Kaster A.-K."/>
            <person name="Ovreas L."/>
            <person name="Rohde M."/>
            <person name="Galperin M.Y."/>
            <person name="Jogler C."/>
        </authorList>
    </citation>
    <scope>NUCLEOTIDE SEQUENCE [LARGE SCALE GENOMIC DNA]</scope>
    <source>
        <strain evidence="1 2">Pan241w</strain>
    </source>
</reference>
<organism evidence="1 2">
    <name type="scientific">Gimesia alba</name>
    <dbReference type="NCBI Taxonomy" id="2527973"/>
    <lineage>
        <taxon>Bacteria</taxon>
        <taxon>Pseudomonadati</taxon>
        <taxon>Planctomycetota</taxon>
        <taxon>Planctomycetia</taxon>
        <taxon>Planctomycetales</taxon>
        <taxon>Planctomycetaceae</taxon>
        <taxon>Gimesia</taxon>
    </lineage>
</organism>
<dbReference type="EMBL" id="CP036269">
    <property type="protein sequence ID" value="QDT42536.1"/>
    <property type="molecule type" value="Genomic_DNA"/>
</dbReference>
<protein>
    <submittedName>
        <fullName evidence="1">MYM-type Zinc finger with FCS sequence motif protein</fullName>
    </submittedName>
</protein>